<dbReference type="Proteomes" id="UP000000362">
    <property type="component" value="Chromosome"/>
</dbReference>
<evidence type="ECO:0000313" key="2">
    <source>
        <dbReference type="Proteomes" id="UP000000362"/>
    </source>
</evidence>
<evidence type="ECO:0000313" key="1">
    <source>
        <dbReference type="EMBL" id="ABJ62355.1"/>
    </source>
</evidence>
<reference evidence="1 2" key="1">
    <citation type="journal article" date="2006" name="Proc. Natl. Acad. Sci. U.S.A.">
        <title>Comparative genomics of the lactic acid bacteria.</title>
        <authorList>
            <person name="Makarova K."/>
            <person name="Slesarev A."/>
            <person name="Wolf Y."/>
            <person name="Sorokin A."/>
            <person name="Mirkin B."/>
            <person name="Koonin E."/>
            <person name="Pavlov A."/>
            <person name="Pavlova N."/>
            <person name="Karamychev V."/>
            <person name="Polouchine N."/>
            <person name="Shakhova V."/>
            <person name="Grigoriev I."/>
            <person name="Lou Y."/>
            <person name="Rohksar D."/>
            <person name="Lucas S."/>
            <person name="Huang K."/>
            <person name="Goodstein D.M."/>
            <person name="Hawkins T."/>
            <person name="Plengvidhya V."/>
            <person name="Welker D."/>
            <person name="Hughes J."/>
            <person name="Goh Y."/>
            <person name="Benson A."/>
            <person name="Baldwin K."/>
            <person name="Lee J.H."/>
            <person name="Diaz-Muniz I."/>
            <person name="Dosti B."/>
            <person name="Smeianov V."/>
            <person name="Wechter W."/>
            <person name="Barabote R."/>
            <person name="Lorca G."/>
            <person name="Altermann E."/>
            <person name="Barrangou R."/>
            <person name="Ganesan B."/>
            <person name="Xie Y."/>
            <person name="Rawsthorne H."/>
            <person name="Tamir D."/>
            <person name="Parker C."/>
            <person name="Breidt F."/>
            <person name="Broadbent J."/>
            <person name="Hutkins R."/>
            <person name="O'Sullivan D."/>
            <person name="Steele J."/>
            <person name="Unlu G."/>
            <person name="Saier M."/>
            <person name="Klaenhammer T."/>
            <person name="Richardson P."/>
            <person name="Kozyavkin S."/>
            <person name="Weimer B."/>
            <person name="Mills D."/>
        </authorList>
    </citation>
    <scope>NUCLEOTIDE SEQUENCE [LARGE SCALE GENOMIC DNA]</scope>
    <source>
        <strain evidence="2">ATCC 8293 / DSM 20343 / BCRC 11652 / CCM 1803 / JCM 6124 / NCDO 523 / NBRC 100496 / NCIMB 8023 / NCTC 12954 / NRRL B-1118 / 37Y</strain>
    </source>
</reference>
<accession>Q03WR7</accession>
<gene>
    <name evidence="1" type="ordered locus">LEUM_1258</name>
</gene>
<dbReference type="HOGENOM" id="CLU_2246701_0_0_9"/>
<proteinExistence type="predicted"/>
<dbReference type="EnsemblBacteria" id="ABJ62355">
    <property type="protein sequence ID" value="ABJ62355"/>
    <property type="gene ID" value="LEUM_1258"/>
</dbReference>
<dbReference type="eggNOG" id="ENOG50308GR">
    <property type="taxonomic scope" value="Bacteria"/>
</dbReference>
<dbReference type="GeneID" id="29576929"/>
<sequence length="104" mass="12543">MTIKEQKQRKIKLAKYIQQLDEFNWHHPAQANEMADSQYERDKTNYYTAQMALVLKNNYEMSYNNIDYILQISVKHGFDLIKKYKQDFSSLEEIQEALENGEDW</sequence>
<dbReference type="RefSeq" id="WP_011679979.1">
    <property type="nucleotide sequence ID" value="NC_008531.1"/>
</dbReference>
<dbReference type="EMBL" id="CP000414">
    <property type="protein sequence ID" value="ABJ62355.1"/>
    <property type="molecule type" value="Genomic_DNA"/>
</dbReference>
<dbReference type="KEGG" id="lme:LEUM_1258"/>
<organism evidence="1 2">
    <name type="scientific">Leuconostoc mesenteroides subsp. mesenteroides (strain ATCC 8293 / DSM 20343 / BCRC 11652 / CCM 1803 / JCM 6124 / NCDO 523 / NBRC 100496 / NCIMB 8023 / NCTC 12954 / NRRL B-1118 / 37Y)</name>
    <dbReference type="NCBI Taxonomy" id="203120"/>
    <lineage>
        <taxon>Bacteria</taxon>
        <taxon>Bacillati</taxon>
        <taxon>Bacillota</taxon>
        <taxon>Bacilli</taxon>
        <taxon>Lactobacillales</taxon>
        <taxon>Lactobacillaceae</taxon>
        <taxon>Leuconostoc</taxon>
    </lineage>
</organism>
<dbReference type="AlphaFoldDB" id="Q03WR7"/>
<keyword evidence="2" id="KW-1185">Reference proteome</keyword>
<name>Q03WR7_LEUMM</name>
<protein>
    <submittedName>
        <fullName evidence="1">Uncharacterized protein</fullName>
    </submittedName>
</protein>